<dbReference type="GO" id="GO:0005634">
    <property type="term" value="C:nucleus"/>
    <property type="evidence" value="ECO:0007669"/>
    <property type="project" value="UniProtKB-SubCell"/>
</dbReference>
<dbReference type="CDD" id="cd00167">
    <property type="entry name" value="SANT"/>
    <property type="match status" value="2"/>
</dbReference>
<dbReference type="EMBL" id="PKPP01007019">
    <property type="protein sequence ID" value="PWA54615.1"/>
    <property type="molecule type" value="Genomic_DNA"/>
</dbReference>
<evidence type="ECO:0000256" key="1">
    <source>
        <dbReference type="ARBA" id="ARBA00004123"/>
    </source>
</evidence>
<dbReference type="PROSITE" id="PS50090">
    <property type="entry name" value="MYB_LIKE"/>
    <property type="match status" value="2"/>
</dbReference>
<reference evidence="9 10" key="1">
    <citation type="journal article" date="2018" name="Mol. Plant">
        <title>The genome of Artemisia annua provides insight into the evolution of Asteraceae family and artemisinin biosynthesis.</title>
        <authorList>
            <person name="Shen Q."/>
            <person name="Zhang L."/>
            <person name="Liao Z."/>
            <person name="Wang S."/>
            <person name="Yan T."/>
            <person name="Shi P."/>
            <person name="Liu M."/>
            <person name="Fu X."/>
            <person name="Pan Q."/>
            <person name="Wang Y."/>
            <person name="Lv Z."/>
            <person name="Lu X."/>
            <person name="Zhang F."/>
            <person name="Jiang W."/>
            <person name="Ma Y."/>
            <person name="Chen M."/>
            <person name="Hao X."/>
            <person name="Li L."/>
            <person name="Tang Y."/>
            <person name="Lv G."/>
            <person name="Zhou Y."/>
            <person name="Sun X."/>
            <person name="Brodelius P.E."/>
            <person name="Rose J.K.C."/>
            <person name="Tang K."/>
        </authorList>
    </citation>
    <scope>NUCLEOTIDE SEQUENCE [LARGE SCALE GENOMIC DNA]</scope>
    <source>
        <strain evidence="10">cv. Huhao1</strain>
        <tissue evidence="9">Leaf</tissue>
    </source>
</reference>
<proteinExistence type="predicted"/>
<dbReference type="PANTHER" id="PTHR47997">
    <property type="entry name" value="MYB DOMAIN PROTEIN 55"/>
    <property type="match status" value="1"/>
</dbReference>
<evidence type="ECO:0000259" key="8">
    <source>
        <dbReference type="PROSITE" id="PS51294"/>
    </source>
</evidence>
<dbReference type="AlphaFoldDB" id="A0A2U1M024"/>
<feature type="domain" description="HTH myb-type" evidence="8">
    <location>
        <begin position="1"/>
        <end position="54"/>
    </location>
</feature>
<keyword evidence="3" id="KW-0805">Transcription regulation</keyword>
<evidence type="ECO:0000256" key="2">
    <source>
        <dbReference type="ARBA" id="ARBA00022737"/>
    </source>
</evidence>
<protein>
    <submittedName>
        <fullName evidence="9">Homeodomain-like protein</fullName>
    </submittedName>
</protein>
<comment type="caution">
    <text evidence="9">The sequence shown here is derived from an EMBL/GenBank/DDBJ whole genome shotgun (WGS) entry which is preliminary data.</text>
</comment>
<evidence type="ECO:0000259" key="7">
    <source>
        <dbReference type="PROSITE" id="PS50090"/>
    </source>
</evidence>
<dbReference type="SMART" id="SM00717">
    <property type="entry name" value="SANT"/>
    <property type="match status" value="2"/>
</dbReference>
<evidence type="ECO:0000256" key="4">
    <source>
        <dbReference type="ARBA" id="ARBA00023125"/>
    </source>
</evidence>
<evidence type="ECO:0000256" key="6">
    <source>
        <dbReference type="ARBA" id="ARBA00023242"/>
    </source>
</evidence>
<evidence type="ECO:0000256" key="3">
    <source>
        <dbReference type="ARBA" id="ARBA00023015"/>
    </source>
</evidence>
<feature type="domain" description="HTH myb-type" evidence="8">
    <location>
        <begin position="55"/>
        <end position="109"/>
    </location>
</feature>
<name>A0A2U1M024_ARTAN</name>
<evidence type="ECO:0000313" key="10">
    <source>
        <dbReference type="Proteomes" id="UP000245207"/>
    </source>
</evidence>
<dbReference type="InterPro" id="IPR017930">
    <property type="entry name" value="Myb_dom"/>
</dbReference>
<keyword evidence="6" id="KW-0539">Nucleus</keyword>
<sequence length="249" mass="28956">MSTDLKKGAWSVEEDQKLITYINRYGIWNWSQMPRFAGLSRSGKSCRLRWMNYLRPNVKKGNFSEEEEEIILVSHSQLGNRWSAIASRLPGRSDNDVKNHWHSHLKKRASEQNLVCGTTKENTVNSLPRFETENIEDIQQPANQINDFFESHVSFEDHNFTSSCTTTTTIDQQFEHISDYHNTGSSPGTIDDLRYFWDQLCPLENLEHINNHMDHVTSAHAFEDSNNYLGSYDNFYNNDYNSSIFDCPN</sequence>
<evidence type="ECO:0000256" key="5">
    <source>
        <dbReference type="ARBA" id="ARBA00023163"/>
    </source>
</evidence>
<dbReference type="Pfam" id="PF00249">
    <property type="entry name" value="Myb_DNA-binding"/>
    <property type="match status" value="2"/>
</dbReference>
<keyword evidence="10" id="KW-1185">Reference proteome</keyword>
<dbReference type="SUPFAM" id="SSF46689">
    <property type="entry name" value="Homeodomain-like"/>
    <property type="match status" value="1"/>
</dbReference>
<gene>
    <name evidence="9" type="ORF">CTI12_AA432320</name>
</gene>
<keyword evidence="2" id="KW-0677">Repeat</keyword>
<dbReference type="OrthoDB" id="2143914at2759"/>
<dbReference type="InterPro" id="IPR009057">
    <property type="entry name" value="Homeodomain-like_sf"/>
</dbReference>
<evidence type="ECO:0000313" key="9">
    <source>
        <dbReference type="EMBL" id="PWA54615.1"/>
    </source>
</evidence>
<keyword evidence="9" id="KW-0371">Homeobox</keyword>
<keyword evidence="4 9" id="KW-0238">DNA-binding</keyword>
<dbReference type="FunFam" id="1.10.10.60:FF:000001">
    <property type="entry name" value="MYB-related transcription factor"/>
    <property type="match status" value="1"/>
</dbReference>
<comment type="subcellular location">
    <subcellularLocation>
        <location evidence="1">Nucleus</location>
    </subcellularLocation>
</comment>
<keyword evidence="5" id="KW-0804">Transcription</keyword>
<dbReference type="InterPro" id="IPR001005">
    <property type="entry name" value="SANT/Myb"/>
</dbReference>
<dbReference type="Gene3D" id="1.10.10.60">
    <property type="entry name" value="Homeodomain-like"/>
    <property type="match status" value="2"/>
</dbReference>
<dbReference type="Proteomes" id="UP000245207">
    <property type="component" value="Unassembled WGS sequence"/>
</dbReference>
<accession>A0A2U1M024</accession>
<dbReference type="PANTHER" id="PTHR47997:SF28">
    <property type="entry name" value="TRANSCRIPTION FACTOR MYB15-LIKE"/>
    <property type="match status" value="1"/>
</dbReference>
<feature type="domain" description="Myb-like" evidence="7">
    <location>
        <begin position="55"/>
        <end position="105"/>
    </location>
</feature>
<feature type="domain" description="Myb-like" evidence="7">
    <location>
        <begin position="2"/>
        <end position="54"/>
    </location>
</feature>
<dbReference type="GO" id="GO:0003677">
    <property type="term" value="F:DNA binding"/>
    <property type="evidence" value="ECO:0007669"/>
    <property type="project" value="UniProtKB-KW"/>
</dbReference>
<dbReference type="PROSITE" id="PS51294">
    <property type="entry name" value="HTH_MYB"/>
    <property type="match status" value="2"/>
</dbReference>
<dbReference type="STRING" id="35608.A0A2U1M024"/>
<organism evidence="9 10">
    <name type="scientific">Artemisia annua</name>
    <name type="common">Sweet wormwood</name>
    <dbReference type="NCBI Taxonomy" id="35608"/>
    <lineage>
        <taxon>Eukaryota</taxon>
        <taxon>Viridiplantae</taxon>
        <taxon>Streptophyta</taxon>
        <taxon>Embryophyta</taxon>
        <taxon>Tracheophyta</taxon>
        <taxon>Spermatophyta</taxon>
        <taxon>Magnoliopsida</taxon>
        <taxon>eudicotyledons</taxon>
        <taxon>Gunneridae</taxon>
        <taxon>Pentapetalae</taxon>
        <taxon>asterids</taxon>
        <taxon>campanulids</taxon>
        <taxon>Asterales</taxon>
        <taxon>Asteraceae</taxon>
        <taxon>Asteroideae</taxon>
        <taxon>Anthemideae</taxon>
        <taxon>Artemisiinae</taxon>
        <taxon>Artemisia</taxon>
    </lineage>
</organism>
<dbReference type="InterPro" id="IPR051953">
    <property type="entry name" value="Plant_SW-associated_TFs"/>
</dbReference>